<evidence type="ECO:0000259" key="7">
    <source>
        <dbReference type="PROSITE" id="PS50110"/>
    </source>
</evidence>
<evidence type="ECO:0000256" key="2">
    <source>
        <dbReference type="ARBA" id="ARBA00023012"/>
    </source>
</evidence>
<dbReference type="GO" id="GO:0000976">
    <property type="term" value="F:transcription cis-regulatory region binding"/>
    <property type="evidence" value="ECO:0007669"/>
    <property type="project" value="TreeGrafter"/>
</dbReference>
<feature type="modified residue" description="4-aspartylphosphate" evidence="6">
    <location>
        <position position="61"/>
    </location>
</feature>
<keyword evidence="2" id="KW-0902">Two-component regulatory system</keyword>
<dbReference type="Pfam" id="PF00072">
    <property type="entry name" value="Response_reg"/>
    <property type="match status" value="1"/>
</dbReference>
<keyword evidence="3" id="KW-0805">Transcription regulation</keyword>
<dbReference type="SMART" id="SM00448">
    <property type="entry name" value="REC"/>
    <property type="match status" value="1"/>
</dbReference>
<evidence type="ECO:0000313" key="9">
    <source>
        <dbReference type="Proteomes" id="UP000441754"/>
    </source>
</evidence>
<dbReference type="PANTHER" id="PTHR48111">
    <property type="entry name" value="REGULATOR OF RPOS"/>
    <property type="match status" value="1"/>
</dbReference>
<dbReference type="InterPro" id="IPR001789">
    <property type="entry name" value="Sig_transdc_resp-reg_receiver"/>
</dbReference>
<dbReference type="OrthoDB" id="960395at2"/>
<reference evidence="8 9" key="1">
    <citation type="journal article" date="2018" name="Antonie Van Leeuwenhoek">
        <title>Larkinella terrae sp. nov., isolated from soil on Jeju Island, South Korea.</title>
        <authorList>
            <person name="Ten L.N."/>
            <person name="Jeon J."/>
            <person name="Park S.J."/>
            <person name="Park S."/>
            <person name="Lee S.Y."/>
            <person name="Kim M.K."/>
            <person name="Jung H.Y."/>
        </authorList>
    </citation>
    <scope>NUCLEOTIDE SEQUENCE [LARGE SCALE GENOMIC DNA]</scope>
    <source>
        <strain evidence="8 9">KCTC 52001</strain>
    </source>
</reference>
<dbReference type="SUPFAM" id="SSF52172">
    <property type="entry name" value="CheY-like"/>
    <property type="match status" value="1"/>
</dbReference>
<evidence type="ECO:0000256" key="6">
    <source>
        <dbReference type="PROSITE-ProRule" id="PRU00169"/>
    </source>
</evidence>
<dbReference type="EMBL" id="WJXZ01000014">
    <property type="protein sequence ID" value="MRS64799.1"/>
    <property type="molecule type" value="Genomic_DNA"/>
</dbReference>
<dbReference type="AlphaFoldDB" id="A0A7K0ESQ2"/>
<dbReference type="GO" id="GO:0006355">
    <property type="term" value="P:regulation of DNA-templated transcription"/>
    <property type="evidence" value="ECO:0007669"/>
    <property type="project" value="TreeGrafter"/>
</dbReference>
<organism evidence="8 9">
    <name type="scientific">Larkinella terrae</name>
    <dbReference type="NCBI Taxonomy" id="2025311"/>
    <lineage>
        <taxon>Bacteria</taxon>
        <taxon>Pseudomonadati</taxon>
        <taxon>Bacteroidota</taxon>
        <taxon>Cytophagia</taxon>
        <taxon>Cytophagales</taxon>
        <taxon>Spirosomataceae</taxon>
        <taxon>Larkinella</taxon>
    </lineage>
</organism>
<protein>
    <submittedName>
        <fullName evidence="8">Response regulator</fullName>
    </submittedName>
</protein>
<dbReference type="InterPro" id="IPR039420">
    <property type="entry name" value="WalR-like"/>
</dbReference>
<name>A0A7K0ESQ2_9BACT</name>
<evidence type="ECO:0000256" key="1">
    <source>
        <dbReference type="ARBA" id="ARBA00022553"/>
    </source>
</evidence>
<evidence type="ECO:0000313" key="8">
    <source>
        <dbReference type="EMBL" id="MRS64799.1"/>
    </source>
</evidence>
<keyword evidence="1 6" id="KW-0597">Phosphoprotein</keyword>
<dbReference type="Proteomes" id="UP000441754">
    <property type="component" value="Unassembled WGS sequence"/>
</dbReference>
<proteinExistence type="predicted"/>
<dbReference type="GO" id="GO:0005829">
    <property type="term" value="C:cytosol"/>
    <property type="evidence" value="ECO:0007669"/>
    <property type="project" value="TreeGrafter"/>
</dbReference>
<dbReference type="GO" id="GO:0032993">
    <property type="term" value="C:protein-DNA complex"/>
    <property type="evidence" value="ECO:0007669"/>
    <property type="project" value="TreeGrafter"/>
</dbReference>
<evidence type="ECO:0000256" key="3">
    <source>
        <dbReference type="ARBA" id="ARBA00023015"/>
    </source>
</evidence>
<evidence type="ECO:0000256" key="5">
    <source>
        <dbReference type="ARBA" id="ARBA00023163"/>
    </source>
</evidence>
<gene>
    <name evidence="8" type="ORF">GJJ30_26105</name>
</gene>
<keyword evidence="5" id="KW-0804">Transcription</keyword>
<comment type="caution">
    <text evidence="8">The sequence shown here is derived from an EMBL/GenBank/DDBJ whole genome shotgun (WGS) entry which is preliminary data.</text>
</comment>
<feature type="domain" description="Response regulatory" evidence="7">
    <location>
        <begin position="10"/>
        <end position="126"/>
    </location>
</feature>
<dbReference type="PANTHER" id="PTHR48111:SF1">
    <property type="entry name" value="TWO-COMPONENT RESPONSE REGULATOR ORR33"/>
    <property type="match status" value="1"/>
</dbReference>
<keyword evidence="4" id="KW-0238">DNA-binding</keyword>
<dbReference type="GO" id="GO:0000156">
    <property type="term" value="F:phosphorelay response regulator activity"/>
    <property type="evidence" value="ECO:0007669"/>
    <property type="project" value="TreeGrafter"/>
</dbReference>
<dbReference type="InterPro" id="IPR011006">
    <property type="entry name" value="CheY-like_superfamily"/>
</dbReference>
<accession>A0A7K0ESQ2</accession>
<dbReference type="Gene3D" id="3.40.50.2300">
    <property type="match status" value="1"/>
</dbReference>
<sequence>MERKMIDKKRILIADDDRNVRKLLTIQLDRAGYEVILADNGLEAIRMLRAMPQPPDLILLDLLMPMYSGLDVLEKLKETSPTIPVMLMSAVELPIARQVVVLSNPIPYLVKPFELPVLLKKIETLLQPVSVID</sequence>
<keyword evidence="9" id="KW-1185">Reference proteome</keyword>
<dbReference type="PROSITE" id="PS50110">
    <property type="entry name" value="RESPONSE_REGULATORY"/>
    <property type="match status" value="1"/>
</dbReference>
<evidence type="ECO:0000256" key="4">
    <source>
        <dbReference type="ARBA" id="ARBA00023125"/>
    </source>
</evidence>